<sequence length="205" mass="23009">MSRSKSACSTLASGQLSPDPNARYQPASPFAAVSTGLWILLGVIGALFALFTLAYYIRYEVNDWQPLNEPWQLLLSTTLLVLSCLTLHFATRHARLLPSLTACRTELLLTVGFTAGFILAQLWAWQALISINQGVQTNPANSFFFLLTGLHAIHVAGGVIALTIVVYQVWRGHRDNLHLWLNLCARYWHFLLFIWLFLLGLLRLT</sequence>
<feature type="transmembrane region" description="Helical" evidence="7">
    <location>
        <begin position="71"/>
        <end position="91"/>
    </location>
</feature>
<keyword evidence="10" id="KW-1185">Reference proteome</keyword>
<dbReference type="PANTHER" id="PTHR11403:SF10">
    <property type="entry name" value="CYTOCHROME C OXIDASE"/>
    <property type="match status" value="1"/>
</dbReference>
<dbReference type="OrthoDB" id="9808200at2"/>
<dbReference type="PANTHER" id="PTHR11403">
    <property type="entry name" value="CYTOCHROME C OXIDASE SUBUNIT III"/>
    <property type="match status" value="1"/>
</dbReference>
<feature type="transmembrane region" description="Helical" evidence="7">
    <location>
        <begin position="111"/>
        <end position="131"/>
    </location>
</feature>
<evidence type="ECO:0000256" key="6">
    <source>
        <dbReference type="RuleBase" id="RU003376"/>
    </source>
</evidence>
<comment type="similarity">
    <text evidence="2 6">Belongs to the cytochrome c oxidase subunit 3 family.</text>
</comment>
<dbReference type="InterPro" id="IPR013833">
    <property type="entry name" value="Cyt_c_oxidase_su3_a-hlx"/>
</dbReference>
<dbReference type="Pfam" id="PF00510">
    <property type="entry name" value="COX3"/>
    <property type="match status" value="1"/>
</dbReference>
<evidence type="ECO:0000313" key="10">
    <source>
        <dbReference type="Proteomes" id="UP000027192"/>
    </source>
</evidence>
<dbReference type="EMBL" id="JMIB01000044">
    <property type="protein sequence ID" value="KDM89739.1"/>
    <property type="molecule type" value="Genomic_DNA"/>
</dbReference>
<organism evidence="9 10">
    <name type="scientific">Photobacterium galatheae</name>
    <dbReference type="NCBI Taxonomy" id="1654360"/>
    <lineage>
        <taxon>Bacteria</taxon>
        <taxon>Pseudomonadati</taxon>
        <taxon>Pseudomonadota</taxon>
        <taxon>Gammaproteobacteria</taxon>
        <taxon>Vibrionales</taxon>
        <taxon>Vibrionaceae</taxon>
        <taxon>Photobacterium</taxon>
    </lineage>
</organism>
<reference evidence="9 10" key="1">
    <citation type="submission" date="2014-04" db="EMBL/GenBank/DDBJ databases">
        <title>Draft genome sequence of Photobacterium halotolerans S2753: a solonamide, ngercheumicin and holomycin producer.</title>
        <authorList>
            <person name="Machado H.R."/>
            <person name="Gram L."/>
        </authorList>
    </citation>
    <scope>NUCLEOTIDE SEQUENCE [LARGE SCALE GENOMIC DNA]</scope>
    <source>
        <strain evidence="9 10">S2753</strain>
    </source>
</reference>
<dbReference type="AlphaFoldDB" id="A0A066RHG7"/>
<dbReference type="Proteomes" id="UP000027192">
    <property type="component" value="Unassembled WGS sequence"/>
</dbReference>
<evidence type="ECO:0000259" key="8">
    <source>
        <dbReference type="PROSITE" id="PS50253"/>
    </source>
</evidence>
<evidence type="ECO:0000256" key="3">
    <source>
        <dbReference type="ARBA" id="ARBA00022692"/>
    </source>
</evidence>
<accession>A0A066RHG7</accession>
<dbReference type="PROSITE" id="PS50253">
    <property type="entry name" value="COX3"/>
    <property type="match status" value="1"/>
</dbReference>
<evidence type="ECO:0000256" key="7">
    <source>
        <dbReference type="SAM" id="Phobius"/>
    </source>
</evidence>
<dbReference type="Gene3D" id="1.20.120.80">
    <property type="entry name" value="Cytochrome c oxidase, subunit III, four-helix bundle"/>
    <property type="match status" value="1"/>
</dbReference>
<evidence type="ECO:0000256" key="2">
    <source>
        <dbReference type="ARBA" id="ARBA00010581"/>
    </source>
</evidence>
<dbReference type="InterPro" id="IPR000298">
    <property type="entry name" value="Cyt_c_oxidase-like_su3"/>
</dbReference>
<keyword evidence="4 7" id="KW-1133">Transmembrane helix</keyword>
<dbReference type="InterPro" id="IPR035973">
    <property type="entry name" value="Cyt_c_oxidase_su3-like_sf"/>
</dbReference>
<protein>
    <submittedName>
        <fullName evidence="9">Cytochrome oxidase subunit III</fullName>
    </submittedName>
</protein>
<feature type="transmembrane region" description="Helical" evidence="7">
    <location>
        <begin position="143"/>
        <end position="167"/>
    </location>
</feature>
<proteinExistence type="inferred from homology"/>
<dbReference type="GO" id="GO:0004129">
    <property type="term" value="F:cytochrome-c oxidase activity"/>
    <property type="evidence" value="ECO:0007669"/>
    <property type="project" value="InterPro"/>
</dbReference>
<comment type="subcellular location">
    <subcellularLocation>
        <location evidence="6">Cell membrane</location>
        <topology evidence="6">Multi-pass membrane protein</topology>
    </subcellularLocation>
    <subcellularLocation>
        <location evidence="1">Membrane</location>
        <topology evidence="1">Multi-pass membrane protein</topology>
    </subcellularLocation>
</comment>
<dbReference type="SUPFAM" id="SSF81452">
    <property type="entry name" value="Cytochrome c oxidase subunit III-like"/>
    <property type="match status" value="1"/>
</dbReference>
<keyword evidence="3 6" id="KW-0812">Transmembrane</keyword>
<dbReference type="GO" id="GO:0019646">
    <property type="term" value="P:aerobic electron transport chain"/>
    <property type="evidence" value="ECO:0007669"/>
    <property type="project" value="InterPro"/>
</dbReference>
<dbReference type="STRING" id="1654360.EA58_20860"/>
<comment type="caution">
    <text evidence="9">The sequence shown here is derived from an EMBL/GenBank/DDBJ whole genome shotgun (WGS) entry which is preliminary data.</text>
</comment>
<evidence type="ECO:0000256" key="1">
    <source>
        <dbReference type="ARBA" id="ARBA00004141"/>
    </source>
</evidence>
<gene>
    <name evidence="9" type="ORF">EA58_20860</name>
</gene>
<dbReference type="InterPro" id="IPR024791">
    <property type="entry name" value="Cyt_c/ubiquinol_Oxase_su3"/>
</dbReference>
<evidence type="ECO:0000256" key="4">
    <source>
        <dbReference type="ARBA" id="ARBA00022989"/>
    </source>
</evidence>
<dbReference type="RefSeq" id="WP_036757152.1">
    <property type="nucleotide sequence ID" value="NZ_JAGSGC010000011.1"/>
</dbReference>
<keyword evidence="5 7" id="KW-0472">Membrane</keyword>
<feature type="domain" description="Heme-copper oxidase subunit III family profile" evidence="8">
    <location>
        <begin position="32"/>
        <end position="205"/>
    </location>
</feature>
<evidence type="ECO:0000256" key="5">
    <source>
        <dbReference type="ARBA" id="ARBA00023136"/>
    </source>
</evidence>
<evidence type="ECO:0000313" key="9">
    <source>
        <dbReference type="EMBL" id="KDM89739.1"/>
    </source>
</evidence>
<feature type="transmembrane region" description="Helical" evidence="7">
    <location>
        <begin position="37"/>
        <end position="59"/>
    </location>
</feature>
<dbReference type="GO" id="GO:0005886">
    <property type="term" value="C:plasma membrane"/>
    <property type="evidence" value="ECO:0007669"/>
    <property type="project" value="UniProtKB-SubCell"/>
</dbReference>
<feature type="transmembrane region" description="Helical" evidence="7">
    <location>
        <begin position="187"/>
        <end position="204"/>
    </location>
</feature>
<name>A0A066RHG7_9GAMM</name>